<comment type="caution">
    <text evidence="1">The sequence shown here is derived from an EMBL/GenBank/DDBJ whole genome shotgun (WGS) entry which is preliminary data.</text>
</comment>
<dbReference type="Proteomes" id="UP000789831">
    <property type="component" value="Unassembled WGS sequence"/>
</dbReference>
<name>A0A9N9ERJ9_9GLOM</name>
<evidence type="ECO:0000313" key="2">
    <source>
        <dbReference type="Proteomes" id="UP000789831"/>
    </source>
</evidence>
<dbReference type="OrthoDB" id="2418550at2759"/>
<feature type="non-terminal residue" evidence="1">
    <location>
        <position position="52"/>
    </location>
</feature>
<proteinExistence type="predicted"/>
<reference evidence="1" key="1">
    <citation type="submission" date="2021-06" db="EMBL/GenBank/DDBJ databases">
        <authorList>
            <person name="Kallberg Y."/>
            <person name="Tangrot J."/>
            <person name="Rosling A."/>
        </authorList>
    </citation>
    <scope>NUCLEOTIDE SEQUENCE</scope>
    <source>
        <strain evidence="1">MT106</strain>
    </source>
</reference>
<dbReference type="EMBL" id="CAJVPL010014592">
    <property type="protein sequence ID" value="CAG8691383.1"/>
    <property type="molecule type" value="Genomic_DNA"/>
</dbReference>
<keyword evidence="2" id="KW-1185">Reference proteome</keyword>
<evidence type="ECO:0000313" key="1">
    <source>
        <dbReference type="EMBL" id="CAG8691383.1"/>
    </source>
</evidence>
<protein>
    <submittedName>
        <fullName evidence="1">5673_t:CDS:1</fullName>
    </submittedName>
</protein>
<dbReference type="AlphaFoldDB" id="A0A9N9ERJ9"/>
<accession>A0A9N9ERJ9</accession>
<sequence length="52" mass="6220">MTFVDINGQQKIQQMIFDKNHLDSTMRGQPKGIRRVLMERDLWREGLTLDCR</sequence>
<gene>
    <name evidence="1" type="ORF">AGERDE_LOCUS13118</name>
</gene>
<organism evidence="1 2">
    <name type="scientific">Ambispora gerdemannii</name>
    <dbReference type="NCBI Taxonomy" id="144530"/>
    <lineage>
        <taxon>Eukaryota</taxon>
        <taxon>Fungi</taxon>
        <taxon>Fungi incertae sedis</taxon>
        <taxon>Mucoromycota</taxon>
        <taxon>Glomeromycotina</taxon>
        <taxon>Glomeromycetes</taxon>
        <taxon>Archaeosporales</taxon>
        <taxon>Ambisporaceae</taxon>
        <taxon>Ambispora</taxon>
    </lineage>
</organism>